<reference evidence="1" key="1">
    <citation type="submission" date="2022-07" db="EMBL/GenBank/DDBJ databases">
        <title>Fungi with potential for degradation of polypropylene.</title>
        <authorList>
            <person name="Gostincar C."/>
        </authorList>
    </citation>
    <scope>NUCLEOTIDE SEQUENCE</scope>
    <source>
        <strain evidence="1">EXF-13308</strain>
    </source>
</reference>
<dbReference type="Proteomes" id="UP001174694">
    <property type="component" value="Unassembled WGS sequence"/>
</dbReference>
<proteinExistence type="predicted"/>
<comment type="caution">
    <text evidence="1">The sequence shown here is derived from an EMBL/GenBank/DDBJ whole genome shotgun (WGS) entry which is preliminary data.</text>
</comment>
<keyword evidence="2" id="KW-1185">Reference proteome</keyword>
<gene>
    <name evidence="1" type="ORF">NKR23_g6704</name>
</gene>
<dbReference type="EMBL" id="JANBVO010000019">
    <property type="protein sequence ID" value="KAJ9143357.1"/>
    <property type="molecule type" value="Genomic_DNA"/>
</dbReference>
<protein>
    <submittedName>
        <fullName evidence="1">Uncharacterized protein</fullName>
    </submittedName>
</protein>
<sequence>AAAADEAALRCLNARHSTSSAGIFVQYPGAWEGDVEASSMSGSVRMGGPGLVAHKVGGWPEKVVGHKGEGAGGSAVTIKSISGSVDFKVGE</sequence>
<dbReference type="AlphaFoldDB" id="A0AA38RD60"/>
<evidence type="ECO:0000313" key="2">
    <source>
        <dbReference type="Proteomes" id="UP001174694"/>
    </source>
</evidence>
<evidence type="ECO:0000313" key="1">
    <source>
        <dbReference type="EMBL" id="KAJ9143357.1"/>
    </source>
</evidence>
<organism evidence="1 2">
    <name type="scientific">Pleurostoma richardsiae</name>
    <dbReference type="NCBI Taxonomy" id="41990"/>
    <lineage>
        <taxon>Eukaryota</taxon>
        <taxon>Fungi</taxon>
        <taxon>Dikarya</taxon>
        <taxon>Ascomycota</taxon>
        <taxon>Pezizomycotina</taxon>
        <taxon>Sordariomycetes</taxon>
        <taxon>Sordariomycetidae</taxon>
        <taxon>Calosphaeriales</taxon>
        <taxon>Pleurostomataceae</taxon>
        <taxon>Pleurostoma</taxon>
    </lineage>
</organism>
<feature type="non-terminal residue" evidence="1">
    <location>
        <position position="1"/>
    </location>
</feature>
<accession>A0AA38RD60</accession>
<name>A0AA38RD60_9PEZI</name>